<keyword evidence="1" id="KW-0812">Transmembrane</keyword>
<keyword evidence="1" id="KW-0472">Membrane</keyword>
<evidence type="ECO:0000256" key="1">
    <source>
        <dbReference type="SAM" id="Phobius"/>
    </source>
</evidence>
<evidence type="ECO:0000313" key="3">
    <source>
        <dbReference type="Proteomes" id="UP001464555"/>
    </source>
</evidence>
<dbReference type="EMBL" id="JBBYHR010000010">
    <property type="protein sequence ID" value="MEL1245827.1"/>
    <property type="molecule type" value="Genomic_DNA"/>
</dbReference>
<evidence type="ECO:0000313" key="2">
    <source>
        <dbReference type="EMBL" id="MEL1245827.1"/>
    </source>
</evidence>
<feature type="transmembrane region" description="Helical" evidence="1">
    <location>
        <begin position="15"/>
        <end position="36"/>
    </location>
</feature>
<keyword evidence="1" id="KW-1133">Transmembrane helix</keyword>
<proteinExistence type="predicted"/>
<gene>
    <name evidence="2" type="ORF">AAEO56_16255</name>
</gene>
<name>A0ABU9I202_9FLAO</name>
<reference evidence="2 3" key="1">
    <citation type="submission" date="2024-04" db="EMBL/GenBank/DDBJ databases">
        <title>Flavobacterium sp. DGU11 16S ribosomal RNA gene Genome sequencing and assembly.</title>
        <authorList>
            <person name="Park S."/>
        </authorList>
    </citation>
    <scope>NUCLEOTIDE SEQUENCE [LARGE SCALE GENOMIC DNA]</scope>
    <source>
        <strain evidence="2 3">DGU11</strain>
    </source>
</reference>
<protein>
    <submittedName>
        <fullName evidence="2">STM3941 family protein</fullName>
    </submittedName>
</protein>
<sequence length="180" mass="19884">MSKEPVVIQLSKGKLALLLIGSIIFVIIGVWILVSGPVSSNVLLDNPIVKYGAGIASILFFGFIAVAYIVKLFDTRPGLIIDEKGITDNASGVSAGFIPWGDVRHIYTTQVMNQKFIMIGVNNPEDYINRQAKFLKKKAMNYNFKNYGSPISITPNGLKMDFENLLSALNTKWEENKNNA</sequence>
<dbReference type="InterPro" id="IPR048136">
    <property type="entry name" value="STM3941-like"/>
</dbReference>
<dbReference type="NCBIfam" id="NF041635">
    <property type="entry name" value="STM3941_fam"/>
    <property type="match status" value="1"/>
</dbReference>
<accession>A0ABU9I202</accession>
<dbReference type="RefSeq" id="WP_341698124.1">
    <property type="nucleotide sequence ID" value="NZ_JBBYHR010000010.1"/>
</dbReference>
<keyword evidence="3" id="KW-1185">Reference proteome</keyword>
<organism evidence="2 3">
    <name type="scientific">Flavobacterium arundinis</name>
    <dbReference type="NCBI Taxonomy" id="3139143"/>
    <lineage>
        <taxon>Bacteria</taxon>
        <taxon>Pseudomonadati</taxon>
        <taxon>Bacteroidota</taxon>
        <taxon>Flavobacteriia</taxon>
        <taxon>Flavobacteriales</taxon>
        <taxon>Flavobacteriaceae</taxon>
        <taxon>Flavobacterium</taxon>
    </lineage>
</organism>
<dbReference type="Proteomes" id="UP001464555">
    <property type="component" value="Unassembled WGS sequence"/>
</dbReference>
<comment type="caution">
    <text evidence="2">The sequence shown here is derived from an EMBL/GenBank/DDBJ whole genome shotgun (WGS) entry which is preliminary data.</text>
</comment>
<feature type="transmembrane region" description="Helical" evidence="1">
    <location>
        <begin position="48"/>
        <end position="70"/>
    </location>
</feature>